<comment type="caution">
    <text evidence="8">The sequence shown here is derived from an EMBL/GenBank/DDBJ whole genome shotgun (WGS) entry which is preliminary data.</text>
</comment>
<sequence>MKKGGSMRTQGMGNSVRQRITRVLAAGTLLFMYAFGMVATTGAFVAAGVSPAFAQRGWGRGRGGGWGRGRGSGVGAAVGIGVGAAIIGGAIAASAAEQQRRDAVSYCMQRYRSFDPNSMTYLGRDGLRRPCP</sequence>
<protein>
    <recommendedName>
        <fullName evidence="3">Lectin-like protein BA14k</fullName>
    </recommendedName>
</protein>
<feature type="transmembrane region" description="Helical" evidence="7">
    <location>
        <begin position="21"/>
        <end position="54"/>
    </location>
</feature>
<proteinExistence type="inferred from homology"/>
<gene>
    <name evidence="8" type="ORF">CQ12_23850</name>
</gene>
<evidence type="ECO:0000313" key="8">
    <source>
        <dbReference type="EMBL" id="KRQ98923.1"/>
    </source>
</evidence>
<keyword evidence="7" id="KW-1133">Transmembrane helix</keyword>
<dbReference type="GO" id="GO:0016020">
    <property type="term" value="C:membrane"/>
    <property type="evidence" value="ECO:0007669"/>
    <property type="project" value="UniProtKB-SubCell"/>
</dbReference>
<keyword evidence="4" id="KW-1003">Cell membrane</keyword>
<comment type="function">
    <text evidence="6">Has immunoglobulin-binding and hemagglutination properties, and can bind to mannose. Essential for virulence. May be involved in LPS biosynthesis or polysaccharide transport.</text>
</comment>
<keyword evidence="7" id="KW-0812">Transmembrane</keyword>
<comment type="similarity">
    <text evidence="2">Belongs to the BA14k family.</text>
</comment>
<evidence type="ECO:0000256" key="5">
    <source>
        <dbReference type="ARBA" id="ARBA00022734"/>
    </source>
</evidence>
<evidence type="ECO:0000256" key="4">
    <source>
        <dbReference type="ARBA" id="ARBA00022475"/>
    </source>
</evidence>
<keyword evidence="7" id="KW-0472">Membrane</keyword>
<evidence type="ECO:0000256" key="2">
    <source>
        <dbReference type="ARBA" id="ARBA00010270"/>
    </source>
</evidence>
<evidence type="ECO:0000313" key="9">
    <source>
        <dbReference type="Proteomes" id="UP000050863"/>
    </source>
</evidence>
<feature type="transmembrane region" description="Helical" evidence="7">
    <location>
        <begin position="74"/>
        <end position="96"/>
    </location>
</feature>
<keyword evidence="5" id="KW-0430">Lectin</keyword>
<dbReference type="GO" id="GO:0030246">
    <property type="term" value="F:carbohydrate binding"/>
    <property type="evidence" value="ECO:0007669"/>
    <property type="project" value="UniProtKB-KW"/>
</dbReference>
<organism evidence="8 9">
    <name type="scientific">Bradyrhizobium jicamae</name>
    <dbReference type="NCBI Taxonomy" id="280332"/>
    <lineage>
        <taxon>Bacteria</taxon>
        <taxon>Pseudomonadati</taxon>
        <taxon>Pseudomonadota</taxon>
        <taxon>Alphaproteobacteria</taxon>
        <taxon>Hyphomicrobiales</taxon>
        <taxon>Nitrobacteraceae</taxon>
        <taxon>Bradyrhizobium</taxon>
    </lineage>
</organism>
<dbReference type="AlphaFoldDB" id="A0A0R3KTE7"/>
<evidence type="ECO:0000256" key="1">
    <source>
        <dbReference type="ARBA" id="ARBA00004167"/>
    </source>
</evidence>
<evidence type="ECO:0000256" key="3">
    <source>
        <dbReference type="ARBA" id="ARBA00020552"/>
    </source>
</evidence>
<evidence type="ECO:0000256" key="6">
    <source>
        <dbReference type="ARBA" id="ARBA00025321"/>
    </source>
</evidence>
<reference evidence="8 9" key="1">
    <citation type="submission" date="2014-03" db="EMBL/GenBank/DDBJ databases">
        <title>Bradyrhizobium valentinum sp. nov., isolated from effective nodules of Lupinus mariae-josephae, a lupine endemic of basic-lime soils in Eastern Spain.</title>
        <authorList>
            <person name="Duran D."/>
            <person name="Rey L."/>
            <person name="Navarro A."/>
            <person name="Busquets A."/>
            <person name="Imperial J."/>
            <person name="Ruiz-Argueso T."/>
        </authorList>
    </citation>
    <scope>NUCLEOTIDE SEQUENCE [LARGE SCALE GENOMIC DNA]</scope>
    <source>
        <strain evidence="8 9">PAC68</strain>
    </source>
</reference>
<comment type="subcellular location">
    <subcellularLocation>
        <location evidence="1">Membrane</location>
        <topology evidence="1">Single-pass membrane protein</topology>
    </subcellularLocation>
</comment>
<name>A0A0R3KTE7_9BRAD</name>
<dbReference type="EMBL" id="LLXZ01000181">
    <property type="protein sequence ID" value="KRQ98923.1"/>
    <property type="molecule type" value="Genomic_DNA"/>
</dbReference>
<dbReference type="Pfam" id="PF07886">
    <property type="entry name" value="BA14K"/>
    <property type="match status" value="1"/>
</dbReference>
<keyword evidence="9" id="KW-1185">Reference proteome</keyword>
<dbReference type="Proteomes" id="UP000050863">
    <property type="component" value="Unassembled WGS sequence"/>
</dbReference>
<evidence type="ECO:0000256" key="7">
    <source>
        <dbReference type="SAM" id="Phobius"/>
    </source>
</evidence>
<dbReference type="InterPro" id="IPR012413">
    <property type="entry name" value="BA14K"/>
</dbReference>
<accession>A0A0R3KTE7</accession>